<evidence type="ECO:0000313" key="4">
    <source>
        <dbReference type="Proteomes" id="UP001324533"/>
    </source>
</evidence>
<evidence type="ECO:0000313" key="3">
    <source>
        <dbReference type="EMBL" id="WQB71733.1"/>
    </source>
</evidence>
<dbReference type="InterPro" id="IPR016171">
    <property type="entry name" value="Vanillyl_alc_oxidase_C-sub2"/>
</dbReference>
<dbReference type="InterPro" id="IPR016169">
    <property type="entry name" value="FAD-bd_PCMH_sub2"/>
</dbReference>
<dbReference type="Proteomes" id="UP001324533">
    <property type="component" value="Chromosome"/>
</dbReference>
<name>A0ABZ0VFM6_9MICO</name>
<dbReference type="SUPFAM" id="SSF56176">
    <property type="entry name" value="FAD-binding/transporter-associated domain-like"/>
    <property type="match status" value="1"/>
</dbReference>
<dbReference type="NCBIfam" id="TIGR01679">
    <property type="entry name" value="bact_FAD_ox"/>
    <property type="match status" value="1"/>
</dbReference>
<dbReference type="RefSeq" id="WP_322411845.1">
    <property type="nucleotide sequence ID" value="NZ_CP139779.1"/>
</dbReference>
<dbReference type="PANTHER" id="PTHR43762">
    <property type="entry name" value="L-GULONOLACTONE OXIDASE"/>
    <property type="match status" value="1"/>
</dbReference>
<proteinExistence type="predicted"/>
<organism evidence="3 4">
    <name type="scientific">Microbacterium invictum</name>
    <dbReference type="NCBI Taxonomy" id="515415"/>
    <lineage>
        <taxon>Bacteria</taxon>
        <taxon>Bacillati</taxon>
        <taxon>Actinomycetota</taxon>
        <taxon>Actinomycetes</taxon>
        <taxon>Micrococcales</taxon>
        <taxon>Microbacteriaceae</taxon>
        <taxon>Microbacterium</taxon>
    </lineage>
</organism>
<dbReference type="Gene3D" id="3.30.43.10">
    <property type="entry name" value="Uridine Diphospho-n-acetylenolpyruvylglucosamine Reductase, domain 2"/>
    <property type="match status" value="1"/>
</dbReference>
<gene>
    <name evidence="3" type="ORF">T9R20_07205</name>
</gene>
<dbReference type="InterPro" id="IPR007173">
    <property type="entry name" value="ALO_C"/>
</dbReference>
<dbReference type="Gene3D" id="1.10.45.10">
    <property type="entry name" value="Vanillyl-alcohol Oxidase, Chain A, domain 4"/>
    <property type="match status" value="1"/>
</dbReference>
<dbReference type="Pfam" id="PF01565">
    <property type="entry name" value="FAD_binding_4"/>
    <property type="match status" value="1"/>
</dbReference>
<dbReference type="InterPro" id="IPR036318">
    <property type="entry name" value="FAD-bd_PCMH-like_sf"/>
</dbReference>
<protein>
    <submittedName>
        <fullName evidence="3">D-arabinono-1,4-lactone oxidase</fullName>
    </submittedName>
</protein>
<dbReference type="PROSITE" id="PS51387">
    <property type="entry name" value="FAD_PCMH"/>
    <property type="match status" value="1"/>
</dbReference>
<dbReference type="InterPro" id="IPR006094">
    <property type="entry name" value="Oxid_FAD_bind_N"/>
</dbReference>
<evidence type="ECO:0000259" key="2">
    <source>
        <dbReference type="PROSITE" id="PS51387"/>
    </source>
</evidence>
<sequence>MTRPGAVWRNWGRTAEAKPVRAEFPGSPEAVERAVRAAARRGLRIKPVGSGHSFSAIAVAPEVLLNLSALSGVVAIDRAAGRATLGAGTPLHQVPRLLARHGLAMQNLGDIDRQTLAGALSTGTHGTGAAFGGLATQVVGVTLVTGTGETRRIGEDDPLLAAVALGLGALGVLVDVTLQCVPAFHLAAVERPEPLDDVVAALDERAGTADHFEFYWFPHTDVALTKTNERLPETTPRRPLPRVGRFVDETILANGVYRGICAAGVALPPVIPAFSRLAARVTGDRAYLDRSHRVFTQRRNVRFREMEYALPASQVAAAFGEVRALIDAEGWRISFPIEVRFAAGDDRWLSSAYGRPTGYIAVHRYFREDPTAYFAAVEQIMLAHGGRPHWGKLHALDADALRERYPRFDDFLAVRSEFDPEGLFRNAYLDRVLGVPSPV</sequence>
<dbReference type="Gene3D" id="3.30.70.2520">
    <property type="match status" value="1"/>
</dbReference>
<keyword evidence="4" id="KW-1185">Reference proteome</keyword>
<dbReference type="InterPro" id="IPR016167">
    <property type="entry name" value="FAD-bd_PCMH_sub1"/>
</dbReference>
<dbReference type="EMBL" id="CP139779">
    <property type="protein sequence ID" value="WQB71733.1"/>
    <property type="molecule type" value="Genomic_DNA"/>
</dbReference>
<keyword evidence="1" id="KW-0560">Oxidoreductase</keyword>
<dbReference type="InterPro" id="IPR010031">
    <property type="entry name" value="FAD_lactone_oxidase-like"/>
</dbReference>
<dbReference type="Pfam" id="PF04030">
    <property type="entry name" value="ALO"/>
    <property type="match status" value="1"/>
</dbReference>
<dbReference type="PANTHER" id="PTHR43762:SF1">
    <property type="entry name" value="D-ARABINONO-1,4-LACTONE OXIDASE"/>
    <property type="match status" value="1"/>
</dbReference>
<accession>A0ABZ0VFM6</accession>
<feature type="domain" description="FAD-binding PCMH-type" evidence="2">
    <location>
        <begin position="15"/>
        <end position="183"/>
    </location>
</feature>
<dbReference type="PIRSF" id="PIRSF000136">
    <property type="entry name" value="LGO_GLO"/>
    <property type="match status" value="1"/>
</dbReference>
<dbReference type="InterPro" id="IPR016166">
    <property type="entry name" value="FAD-bd_PCMH"/>
</dbReference>
<evidence type="ECO:0000256" key="1">
    <source>
        <dbReference type="ARBA" id="ARBA00023002"/>
    </source>
</evidence>
<dbReference type="Gene3D" id="3.30.465.10">
    <property type="match status" value="1"/>
</dbReference>
<reference evidence="3 4" key="1">
    <citation type="submission" date="2023-06" db="EMBL/GenBank/DDBJ databases">
        <title>Rock-solubilizing bacteria, Microbacterium invictum, promotes re-establishment of vegetation in rocky wasteland by accelerating rock bio-weathering and reshaping soil bacterial community.</title>
        <authorList>
            <person name="Liu C."/>
        </authorList>
    </citation>
    <scope>NUCLEOTIDE SEQUENCE [LARGE SCALE GENOMIC DNA]</scope>
    <source>
        <strain evidence="3 4">X-18</strain>
    </source>
</reference>